<dbReference type="SMART" id="SM00240">
    <property type="entry name" value="FHA"/>
    <property type="match status" value="1"/>
</dbReference>
<evidence type="ECO:0000256" key="9">
    <source>
        <dbReference type="ARBA" id="ARBA00022990"/>
    </source>
</evidence>
<feature type="region of interest" description="Disordered" evidence="14">
    <location>
        <begin position="119"/>
        <end position="151"/>
    </location>
</feature>
<evidence type="ECO:0000313" key="17">
    <source>
        <dbReference type="EMBL" id="KAK2723357.1"/>
    </source>
</evidence>
<reference evidence="17" key="1">
    <citation type="submission" date="2023-07" db="EMBL/GenBank/DDBJ databases">
        <title>Chromosome-level genome assembly of Artemia franciscana.</title>
        <authorList>
            <person name="Jo E."/>
        </authorList>
    </citation>
    <scope>NUCLEOTIDE SEQUENCE</scope>
    <source>
        <tissue evidence="17">Whole body</tissue>
    </source>
</reference>
<dbReference type="Pfam" id="PF00498">
    <property type="entry name" value="FHA"/>
    <property type="match status" value="1"/>
</dbReference>
<feature type="compositionally biased region" description="Basic residues" evidence="14">
    <location>
        <begin position="1223"/>
        <end position="1232"/>
    </location>
</feature>
<dbReference type="PANTHER" id="PTHR23196">
    <property type="entry name" value="PAX TRANSCRIPTION ACTIVATION DOMAIN INTERACTING PROTEIN"/>
    <property type="match status" value="1"/>
</dbReference>
<evidence type="ECO:0000256" key="2">
    <source>
        <dbReference type="ARBA" id="ARBA00004286"/>
    </source>
</evidence>
<dbReference type="CDD" id="cd17744">
    <property type="entry name" value="BRCT_MDC1_rpt1"/>
    <property type="match status" value="1"/>
</dbReference>
<evidence type="ECO:0000256" key="12">
    <source>
        <dbReference type="ARBA" id="ARBA00023858"/>
    </source>
</evidence>
<keyword evidence="6" id="KW-0677">Repeat</keyword>
<feature type="compositionally biased region" description="Low complexity" evidence="14">
    <location>
        <begin position="346"/>
        <end position="357"/>
    </location>
</feature>
<dbReference type="GO" id="GO:0006974">
    <property type="term" value="P:DNA damage response"/>
    <property type="evidence" value="ECO:0007669"/>
    <property type="project" value="UniProtKB-KW"/>
</dbReference>
<feature type="region of interest" description="Disordered" evidence="14">
    <location>
        <begin position="1209"/>
        <end position="1232"/>
    </location>
</feature>
<feature type="compositionally biased region" description="Polar residues" evidence="14">
    <location>
        <begin position="1298"/>
        <end position="1319"/>
    </location>
</feature>
<dbReference type="GO" id="GO:0005634">
    <property type="term" value="C:nucleus"/>
    <property type="evidence" value="ECO:0007669"/>
    <property type="project" value="UniProtKB-SubCell"/>
</dbReference>
<dbReference type="InterPro" id="IPR001357">
    <property type="entry name" value="BRCT_dom"/>
</dbReference>
<feature type="region of interest" description="Disordered" evidence="14">
    <location>
        <begin position="665"/>
        <end position="718"/>
    </location>
</feature>
<feature type="compositionally biased region" description="Polar residues" evidence="14">
    <location>
        <begin position="1138"/>
        <end position="1152"/>
    </location>
</feature>
<proteinExistence type="predicted"/>
<feature type="domain" description="FHA" evidence="15">
    <location>
        <begin position="39"/>
        <end position="89"/>
    </location>
</feature>
<dbReference type="Pfam" id="PF16770">
    <property type="entry name" value="RTT107_BRCT_5"/>
    <property type="match status" value="1"/>
</dbReference>
<dbReference type="PROSITE" id="PS50172">
    <property type="entry name" value="BRCT"/>
    <property type="match status" value="1"/>
</dbReference>
<protein>
    <recommendedName>
        <fullName evidence="3">Mediator of DNA damage checkpoint protein 1</fullName>
    </recommendedName>
    <alternativeName>
        <fullName evidence="13">PAX transactivation activation domain-interacting protein</fullName>
    </alternativeName>
    <alternativeName>
        <fullName evidence="12">PAX-interacting protein 1</fullName>
    </alternativeName>
</protein>
<feature type="compositionally biased region" description="Polar residues" evidence="14">
    <location>
        <begin position="321"/>
        <end position="336"/>
    </location>
</feature>
<evidence type="ECO:0000256" key="8">
    <source>
        <dbReference type="ARBA" id="ARBA00022843"/>
    </source>
</evidence>
<feature type="compositionally biased region" description="Basic and acidic residues" evidence="14">
    <location>
        <begin position="1153"/>
        <end position="1167"/>
    </location>
</feature>
<keyword evidence="5" id="KW-1017">Isopeptide bond</keyword>
<feature type="compositionally biased region" description="Basic and acidic residues" evidence="14">
    <location>
        <begin position="1123"/>
        <end position="1132"/>
    </location>
</feature>
<keyword evidence="11" id="KW-0131">Cell cycle</keyword>
<comment type="subcellular location">
    <subcellularLocation>
        <location evidence="2">Chromosome</location>
    </subcellularLocation>
    <subcellularLocation>
        <location evidence="1">Nucleus</location>
    </subcellularLocation>
</comment>
<evidence type="ECO:0000256" key="11">
    <source>
        <dbReference type="ARBA" id="ARBA00023306"/>
    </source>
</evidence>
<name>A0AA88LAL3_ARTSF</name>
<feature type="compositionally biased region" description="Polar residues" evidence="14">
    <location>
        <begin position="678"/>
        <end position="696"/>
    </location>
</feature>
<evidence type="ECO:0000256" key="5">
    <source>
        <dbReference type="ARBA" id="ARBA00022499"/>
    </source>
</evidence>
<evidence type="ECO:0000259" key="16">
    <source>
        <dbReference type="PROSITE" id="PS50172"/>
    </source>
</evidence>
<dbReference type="InterPro" id="IPR036420">
    <property type="entry name" value="BRCT_dom_sf"/>
</dbReference>
<feature type="region of interest" description="Disordered" evidence="14">
    <location>
        <begin position="1466"/>
        <end position="1533"/>
    </location>
</feature>
<keyword evidence="4" id="KW-0158">Chromosome</keyword>
<feature type="compositionally biased region" description="Polar residues" evidence="14">
    <location>
        <begin position="296"/>
        <end position="313"/>
    </location>
</feature>
<accession>A0AA88LAL3</accession>
<evidence type="ECO:0000256" key="10">
    <source>
        <dbReference type="ARBA" id="ARBA00023242"/>
    </source>
</evidence>
<dbReference type="Pfam" id="PF16589">
    <property type="entry name" value="BRCT_2"/>
    <property type="match status" value="1"/>
</dbReference>
<keyword evidence="10" id="KW-0539">Nucleus</keyword>
<dbReference type="SMART" id="SM00292">
    <property type="entry name" value="BRCT"/>
    <property type="match status" value="1"/>
</dbReference>
<keyword evidence="8" id="KW-0832">Ubl conjugation</keyword>
<evidence type="ECO:0000256" key="6">
    <source>
        <dbReference type="ARBA" id="ARBA00022737"/>
    </source>
</evidence>
<dbReference type="EMBL" id="JAVRJZ010000004">
    <property type="protein sequence ID" value="KAK2723357.1"/>
    <property type="molecule type" value="Genomic_DNA"/>
</dbReference>
<dbReference type="SUPFAM" id="SSF49879">
    <property type="entry name" value="SMAD/FHA domain"/>
    <property type="match status" value="1"/>
</dbReference>
<feature type="compositionally biased region" description="Basic residues" evidence="14">
    <location>
        <begin position="1488"/>
        <end position="1497"/>
    </location>
</feature>
<evidence type="ECO:0000256" key="1">
    <source>
        <dbReference type="ARBA" id="ARBA00004123"/>
    </source>
</evidence>
<feature type="region of interest" description="Disordered" evidence="14">
    <location>
        <begin position="1298"/>
        <end position="1362"/>
    </location>
</feature>
<dbReference type="Gene3D" id="2.60.200.20">
    <property type="match status" value="1"/>
</dbReference>
<keyword evidence="9" id="KW-0007">Acetylation</keyword>
<dbReference type="CDD" id="cd18432">
    <property type="entry name" value="BRCT_PAXIP1_rpt6_like"/>
    <property type="match status" value="1"/>
</dbReference>
<feature type="compositionally biased region" description="Basic and acidic residues" evidence="14">
    <location>
        <begin position="697"/>
        <end position="718"/>
    </location>
</feature>
<feature type="compositionally biased region" description="Polar residues" evidence="14">
    <location>
        <begin position="540"/>
        <end position="550"/>
    </location>
</feature>
<dbReference type="CDD" id="cd00060">
    <property type="entry name" value="FHA"/>
    <property type="match status" value="1"/>
</dbReference>
<evidence type="ECO:0000256" key="4">
    <source>
        <dbReference type="ARBA" id="ARBA00022454"/>
    </source>
</evidence>
<feature type="region of interest" description="Disordered" evidence="14">
    <location>
        <begin position="540"/>
        <end position="570"/>
    </location>
</feature>
<evidence type="ECO:0000256" key="13">
    <source>
        <dbReference type="ARBA" id="ARBA00030146"/>
    </source>
</evidence>
<sequence length="1747" mass="192852">MDCTQLIESDTERSQPSVNKVVYLEVGTKTYQLLQGKEYTIGRHEECDIFIDNQTMSSNHASLHVDEENTIELMDLRSSNRTFLNNRVLKPNLRYFVEEGSQIRFGTVRARIILRTQDLNESPNRPEDLEELPDITSGQRRNAASTPSNTGTILALETPDIRPRKGLSFGEIEESCIVNESPTRACEGLANSSVDDLFMAPTQPFLMINPREDNGRLDILQEDEDVCCAPTQPFFLAKDSGSENDDEISLAATQPFIKPENLDELATQQFISSEDNDSIDFAATQPFVTESPPKTVRSNSSSEVQPLNISSEASQRRFVESSFQVVPSSDETTNSVLRRPTEKQSRSSLSPSKSSSSILENTVGKVDEDTGPASVQPFWSQQEKQDKIGAKISLKRLSRPSSLLETSRSPPCEDQLIQAVNMVENLRFNVVNNEETVARSLSKSLKNTKTQELVSLNSSDSIYNAETQPISSLQNISSYRSLSCNSEPKKDEENLSEHIGDSELIRAADTAEALVFNRSFNAQASTSKAHGIGELVSQPLKSSTAQSSFVETEPVEKSKMSCNSDNNLMTTNRTESSRLISICDVQSDSVETTEKNADCNSDEEDSVVFGLGEFSPSIRPVKGNDNSHNSDDEGSLVFQVNDCSPCASPVSDIIKDEFANSPRPISPILSRIDVDSPDVSSGTPDLSEQTNNTRNLNELRSDGSPAKDKRKIGDEFSYRDGDSNDLFAPIIKKTVHSCSKAREILTKPGSNNHIDILNQYVETSKENQIYLVHEEAPNRSPVGDAENISESSYNSVVPETQEVSQVVPLYRLANESVEEASKISPPIPLTQLRKNNSFSKALINSEDTALDTSLTVTQRMERIFQSPVKVKHRKRTSDCSLEHQNTEEEVGFGLTQKLDKMFGTRNHETPASHNETKERPIKLFKSLPQVQTSGNTTIQEPVMASDEHIPLTQIFHRMFNSPPREIDSSVSAGGGTSGNIEKSAITRQMDQTLHSCDDIPSDLNEMFRISPKVSHENTTQELKGGKINISSPCIKSDIEGVSMTKPTKSIDNGDKLKDERKQKNIVSQNQRGNLTDGCNQVAEYPAEPKRNKRRTDIKNTDKLSASDRYTRKKGKISNDYDINAEKGEEPPTRRSARKQTTYKASTATSSPRELQEKRRGVSERNDAVESQPIGLRKARRTFQVVESGSESSRDSAKVESVEVGSLPGQVFPFNEEKGEGPRTRRSARKQAKYKVCTPVSSPHELQDKRLDASVTDNATESLPIGLRNGRRTFLVVESGNESSRDSMEVECAETGLQTGQGTSLICGSENNSEQPNADASISIDEVDTLQPTNTNRRTSRRSKKVEDPVENSSVGKGGVKKRLTLGVLPGKKRIKVTESGSEPSLSVSSLESTSDIKIPTRNSLATSSKSFGVLDRVSAEKANMFTPSDDTGGLGVIRNNKSHGSKSLDRLDSDILFASSAGSSQTIAQRKLGRPKSQQTSVEILRSGNRRSAKKQRKEGGKLLLDQSATSTEQPLEKRGRRRQQELSVAARSSVSSQESSLLDGSPRRVSAQKFKVAFTGYSYEEDVKAVVDLGGQVIESGSDCTVLVTPHIRRTCKLLCTIARGKPIVNTLWIKESKRSKTLLDLNSFILEDKEMEEKFGFNLKRTLNAAARSPLLTGQTVFVTPSVKPDPSQMKEIIECAGGNYSEFQRLPRSASPSSTWVISCPEDRHLWPTARRLCIKVVAVEALLSGLLKHKIHLDPFLLE</sequence>
<dbReference type="PANTHER" id="PTHR23196:SF1">
    <property type="entry name" value="PAX-INTERACTING PROTEIN 1"/>
    <property type="match status" value="1"/>
</dbReference>
<feature type="compositionally biased region" description="Polar residues" evidence="14">
    <location>
        <begin position="560"/>
        <end position="570"/>
    </location>
</feature>
<evidence type="ECO:0000259" key="15">
    <source>
        <dbReference type="PROSITE" id="PS50006"/>
    </source>
</evidence>
<organism evidence="17 18">
    <name type="scientific">Artemia franciscana</name>
    <name type="common">Brine shrimp</name>
    <name type="synonym">Artemia sanfranciscana</name>
    <dbReference type="NCBI Taxonomy" id="6661"/>
    <lineage>
        <taxon>Eukaryota</taxon>
        <taxon>Metazoa</taxon>
        <taxon>Ecdysozoa</taxon>
        <taxon>Arthropoda</taxon>
        <taxon>Crustacea</taxon>
        <taxon>Branchiopoda</taxon>
        <taxon>Anostraca</taxon>
        <taxon>Artemiidae</taxon>
        <taxon>Artemia</taxon>
    </lineage>
</organism>
<keyword evidence="18" id="KW-1185">Reference proteome</keyword>
<dbReference type="Proteomes" id="UP001187531">
    <property type="component" value="Unassembled WGS sequence"/>
</dbReference>
<feature type="compositionally biased region" description="Polar residues" evidence="14">
    <location>
        <begin position="1067"/>
        <end position="1078"/>
    </location>
</feature>
<dbReference type="InterPro" id="IPR008984">
    <property type="entry name" value="SMAD_FHA_dom_sf"/>
</dbReference>
<dbReference type="InterPro" id="IPR051579">
    <property type="entry name" value="DDR_Transcriptional_Reg"/>
</dbReference>
<dbReference type="SUPFAM" id="SSF52113">
    <property type="entry name" value="BRCT domain"/>
    <property type="match status" value="1"/>
</dbReference>
<evidence type="ECO:0000313" key="18">
    <source>
        <dbReference type="Proteomes" id="UP001187531"/>
    </source>
</evidence>
<feature type="region of interest" description="Disordered" evidence="14">
    <location>
        <begin position="1067"/>
        <end position="1174"/>
    </location>
</feature>
<feature type="region of interest" description="Disordered" evidence="14">
    <location>
        <begin position="284"/>
        <end position="359"/>
    </location>
</feature>
<dbReference type="GO" id="GO:0005694">
    <property type="term" value="C:chromosome"/>
    <property type="evidence" value="ECO:0007669"/>
    <property type="project" value="UniProtKB-SubCell"/>
</dbReference>
<evidence type="ECO:0000256" key="3">
    <source>
        <dbReference type="ARBA" id="ARBA00015014"/>
    </source>
</evidence>
<dbReference type="Gene3D" id="3.40.50.10190">
    <property type="entry name" value="BRCT domain"/>
    <property type="match status" value="2"/>
</dbReference>
<feature type="compositionally biased region" description="Low complexity" evidence="14">
    <location>
        <begin position="1377"/>
        <end position="1393"/>
    </location>
</feature>
<evidence type="ECO:0000256" key="14">
    <source>
        <dbReference type="SAM" id="MobiDB-lite"/>
    </source>
</evidence>
<evidence type="ECO:0000256" key="7">
    <source>
        <dbReference type="ARBA" id="ARBA00022763"/>
    </source>
</evidence>
<comment type="caution">
    <text evidence="17">The sequence shown here is derived from an EMBL/GenBank/DDBJ whole genome shotgun (WGS) entry which is preliminary data.</text>
</comment>
<feature type="region of interest" description="Disordered" evidence="14">
    <location>
        <begin position="1424"/>
        <end position="1448"/>
    </location>
</feature>
<gene>
    <name evidence="17" type="ORF">QYM36_001877</name>
</gene>
<keyword evidence="7" id="KW-0227">DNA damage</keyword>
<feature type="domain" description="BRCT" evidence="16">
    <location>
        <begin position="1538"/>
        <end position="1632"/>
    </location>
</feature>
<dbReference type="InterPro" id="IPR000253">
    <property type="entry name" value="FHA_dom"/>
</dbReference>
<feature type="region of interest" description="Disordered" evidence="14">
    <location>
        <begin position="1376"/>
        <end position="1395"/>
    </location>
</feature>
<dbReference type="PROSITE" id="PS50006">
    <property type="entry name" value="FHA_DOMAIN"/>
    <property type="match status" value="1"/>
</dbReference>
<feature type="compositionally biased region" description="Polar residues" evidence="14">
    <location>
        <begin position="136"/>
        <end position="151"/>
    </location>
</feature>
<feature type="compositionally biased region" description="Basic and acidic residues" evidence="14">
    <location>
        <begin position="1086"/>
        <end position="1109"/>
    </location>
</feature>